<dbReference type="RefSeq" id="WP_113805956.1">
    <property type="nucleotide sequence ID" value="NZ_QOCW01000009.1"/>
</dbReference>
<organism evidence="15 16">
    <name type="scientific">Bacillus taeanensis</name>
    <dbReference type="NCBI Taxonomy" id="273032"/>
    <lineage>
        <taxon>Bacteria</taxon>
        <taxon>Bacillati</taxon>
        <taxon>Bacillota</taxon>
        <taxon>Bacilli</taxon>
        <taxon>Bacillales</taxon>
        <taxon>Bacillaceae</taxon>
        <taxon>Bacillus</taxon>
    </lineage>
</organism>
<dbReference type="InterPro" id="IPR003660">
    <property type="entry name" value="HAMP_dom"/>
</dbReference>
<protein>
    <recommendedName>
        <fullName evidence="3">histidine kinase</fullName>
        <ecNumber evidence="3">2.7.13.3</ecNumber>
    </recommendedName>
</protein>
<dbReference type="Gene3D" id="6.10.340.10">
    <property type="match status" value="1"/>
</dbReference>
<dbReference type="PRINTS" id="PR00344">
    <property type="entry name" value="BCTRLSENSOR"/>
</dbReference>
<evidence type="ECO:0000256" key="11">
    <source>
        <dbReference type="ARBA" id="ARBA00023136"/>
    </source>
</evidence>
<feature type="transmembrane region" description="Helical" evidence="12">
    <location>
        <begin position="156"/>
        <end position="177"/>
    </location>
</feature>
<name>A0A366XXR2_9BACI</name>
<comment type="caution">
    <text evidence="15">The sequence shown here is derived from an EMBL/GenBank/DDBJ whole genome shotgun (WGS) entry which is preliminary data.</text>
</comment>
<keyword evidence="11 12" id="KW-0472">Membrane</keyword>
<dbReference type="InterPro" id="IPR005467">
    <property type="entry name" value="His_kinase_dom"/>
</dbReference>
<keyword evidence="7" id="KW-0547">Nucleotide-binding</keyword>
<evidence type="ECO:0000256" key="3">
    <source>
        <dbReference type="ARBA" id="ARBA00012438"/>
    </source>
</evidence>
<comment type="subcellular location">
    <subcellularLocation>
        <location evidence="2">Cell membrane</location>
        <topology evidence="2">Multi-pass membrane protein</topology>
    </subcellularLocation>
</comment>
<feature type="transmembrane region" description="Helical" evidence="12">
    <location>
        <begin position="9"/>
        <end position="30"/>
    </location>
</feature>
<dbReference type="Pfam" id="PF00672">
    <property type="entry name" value="HAMP"/>
    <property type="match status" value="1"/>
</dbReference>
<proteinExistence type="predicted"/>
<evidence type="ECO:0000259" key="13">
    <source>
        <dbReference type="PROSITE" id="PS50109"/>
    </source>
</evidence>
<keyword evidence="9" id="KW-0067">ATP-binding</keyword>
<dbReference type="SMART" id="SM00387">
    <property type="entry name" value="HATPase_c"/>
    <property type="match status" value="1"/>
</dbReference>
<sequence>MGHSIERKILIPFLMIVLLPILIIGVVSMWSSYQSDKHLKQAAINKNLASIEHYALRLDKEVNEGGITESQAKSFLKMMMNEIDGLYVEDENGEMTYQGMKINQEHLDWLNRNEQNTSFFKESIVLTKELSSWNWQLYVPIQFSVFSGSLPDIQKYTLLISIITSIIAVQLTILFSYHLSKPIKNLAAFCRQISKGEKVKDPDIKKDRKDEIGILASSLTEMVERLDKRNHEIEKMKLLNETILNSVHVGMVLVIEGAESIYNEAAKKMMKENAFLKEKVETLTSYESKKRHEEIWHFQTDEEMVYYAVNYRSLEDIEGMHRDLITFENITQRRKLEQRVERMSRLASLGEMASGIAHEIRNPLAGIKTTTELLMRRLALSKDHLMLAENMLAEIDRVNKIITNLLQFSRPLGSNPQRVDLDEVVTSVFLLMKRIAKEKNITLYHEENHYEIMVDRDQLRQILLNVMINGMNAMPNGGELSISSKQKGNEVVMLLSDTGIGMEESVIKKIFDPFFTTRSEGTGLGLSVVHQLVVQNKGEIDVSSQKGKGTTFSIAFPIGEGSERNGS</sequence>
<dbReference type="CDD" id="cd00082">
    <property type="entry name" value="HisKA"/>
    <property type="match status" value="1"/>
</dbReference>
<keyword evidence="12" id="KW-1133">Transmembrane helix</keyword>
<dbReference type="Gene3D" id="1.10.287.130">
    <property type="match status" value="1"/>
</dbReference>
<dbReference type="GO" id="GO:0005524">
    <property type="term" value="F:ATP binding"/>
    <property type="evidence" value="ECO:0007669"/>
    <property type="project" value="UniProtKB-KW"/>
</dbReference>
<dbReference type="Pfam" id="PF00512">
    <property type="entry name" value="HisKA"/>
    <property type="match status" value="1"/>
</dbReference>
<dbReference type="PROSITE" id="PS50109">
    <property type="entry name" value="HIS_KIN"/>
    <property type="match status" value="1"/>
</dbReference>
<keyword evidence="16" id="KW-1185">Reference proteome</keyword>
<evidence type="ECO:0000256" key="12">
    <source>
        <dbReference type="SAM" id="Phobius"/>
    </source>
</evidence>
<keyword evidence="6" id="KW-0808">Transferase</keyword>
<reference evidence="15 16" key="1">
    <citation type="submission" date="2018-07" db="EMBL/GenBank/DDBJ databases">
        <title>Lottiidibacillus patelloidae gen. nov., sp. nov., isolated from the intestinal tract of a marine limpet and the reclassification of B. taeanensis BH030017T, B. algicola KMM 3737T and B. hwajinpoensis SW-72T as genus Lottiidibacillus.</title>
        <authorList>
            <person name="Liu R."/>
            <person name="Huang Z."/>
        </authorList>
    </citation>
    <scope>NUCLEOTIDE SEQUENCE [LARGE SCALE GENOMIC DNA]</scope>
    <source>
        <strain evidence="15 16">BH030017</strain>
    </source>
</reference>
<accession>A0A366XXR2</accession>
<dbReference type="EMBL" id="QOCW01000009">
    <property type="protein sequence ID" value="RBW69569.1"/>
    <property type="molecule type" value="Genomic_DNA"/>
</dbReference>
<dbReference type="Pfam" id="PF02518">
    <property type="entry name" value="HATPase_c"/>
    <property type="match status" value="1"/>
</dbReference>
<dbReference type="GO" id="GO:0005886">
    <property type="term" value="C:plasma membrane"/>
    <property type="evidence" value="ECO:0007669"/>
    <property type="project" value="UniProtKB-SubCell"/>
</dbReference>
<dbReference type="InterPro" id="IPR036890">
    <property type="entry name" value="HATPase_C_sf"/>
</dbReference>
<feature type="domain" description="HAMP" evidence="14">
    <location>
        <begin position="177"/>
        <end position="231"/>
    </location>
</feature>
<keyword evidence="5" id="KW-0597">Phosphoprotein</keyword>
<dbReference type="GO" id="GO:0000155">
    <property type="term" value="F:phosphorelay sensor kinase activity"/>
    <property type="evidence" value="ECO:0007669"/>
    <property type="project" value="InterPro"/>
</dbReference>
<evidence type="ECO:0000313" key="16">
    <source>
        <dbReference type="Proteomes" id="UP000253314"/>
    </source>
</evidence>
<evidence type="ECO:0000256" key="5">
    <source>
        <dbReference type="ARBA" id="ARBA00022553"/>
    </source>
</evidence>
<keyword evidence="8" id="KW-0418">Kinase</keyword>
<dbReference type="SMART" id="SM00388">
    <property type="entry name" value="HisKA"/>
    <property type="match status" value="1"/>
</dbReference>
<dbReference type="PANTHER" id="PTHR43065">
    <property type="entry name" value="SENSOR HISTIDINE KINASE"/>
    <property type="match status" value="1"/>
</dbReference>
<comment type="catalytic activity">
    <reaction evidence="1">
        <text>ATP + protein L-histidine = ADP + protein N-phospho-L-histidine.</text>
        <dbReference type="EC" id="2.7.13.3"/>
    </reaction>
</comment>
<keyword evidence="10" id="KW-0902">Two-component regulatory system</keyword>
<dbReference type="InterPro" id="IPR003594">
    <property type="entry name" value="HATPase_dom"/>
</dbReference>
<evidence type="ECO:0000259" key="14">
    <source>
        <dbReference type="PROSITE" id="PS50885"/>
    </source>
</evidence>
<evidence type="ECO:0000256" key="1">
    <source>
        <dbReference type="ARBA" id="ARBA00000085"/>
    </source>
</evidence>
<evidence type="ECO:0000256" key="7">
    <source>
        <dbReference type="ARBA" id="ARBA00022741"/>
    </source>
</evidence>
<dbReference type="AlphaFoldDB" id="A0A366XXR2"/>
<dbReference type="PROSITE" id="PS50885">
    <property type="entry name" value="HAMP"/>
    <property type="match status" value="1"/>
</dbReference>
<keyword evidence="12" id="KW-0812">Transmembrane</keyword>
<evidence type="ECO:0000313" key="15">
    <source>
        <dbReference type="EMBL" id="RBW69569.1"/>
    </source>
</evidence>
<feature type="domain" description="Histidine kinase" evidence="13">
    <location>
        <begin position="355"/>
        <end position="560"/>
    </location>
</feature>
<dbReference type="SUPFAM" id="SSF158472">
    <property type="entry name" value="HAMP domain-like"/>
    <property type="match status" value="1"/>
</dbReference>
<dbReference type="Proteomes" id="UP000253314">
    <property type="component" value="Unassembled WGS sequence"/>
</dbReference>
<evidence type="ECO:0000256" key="4">
    <source>
        <dbReference type="ARBA" id="ARBA00022475"/>
    </source>
</evidence>
<evidence type="ECO:0000256" key="9">
    <source>
        <dbReference type="ARBA" id="ARBA00022840"/>
    </source>
</evidence>
<dbReference type="SMART" id="SM00304">
    <property type="entry name" value="HAMP"/>
    <property type="match status" value="1"/>
</dbReference>
<evidence type="ECO:0000256" key="10">
    <source>
        <dbReference type="ARBA" id="ARBA00023012"/>
    </source>
</evidence>
<gene>
    <name evidence="15" type="ORF">DS031_10080</name>
</gene>
<dbReference type="InterPro" id="IPR003661">
    <property type="entry name" value="HisK_dim/P_dom"/>
</dbReference>
<evidence type="ECO:0000256" key="2">
    <source>
        <dbReference type="ARBA" id="ARBA00004651"/>
    </source>
</evidence>
<dbReference type="InterPro" id="IPR004358">
    <property type="entry name" value="Sig_transdc_His_kin-like_C"/>
</dbReference>
<dbReference type="OrthoDB" id="9815750at2"/>
<dbReference type="InterPro" id="IPR036097">
    <property type="entry name" value="HisK_dim/P_sf"/>
</dbReference>
<evidence type="ECO:0000256" key="8">
    <source>
        <dbReference type="ARBA" id="ARBA00022777"/>
    </source>
</evidence>
<dbReference type="PANTHER" id="PTHR43065:SF46">
    <property type="entry name" value="C4-DICARBOXYLATE TRANSPORT SENSOR PROTEIN DCTB"/>
    <property type="match status" value="1"/>
</dbReference>
<keyword evidence="4" id="KW-1003">Cell membrane</keyword>
<evidence type="ECO:0000256" key="6">
    <source>
        <dbReference type="ARBA" id="ARBA00022679"/>
    </source>
</evidence>
<dbReference type="EC" id="2.7.13.3" evidence="3"/>
<dbReference type="CDD" id="cd06225">
    <property type="entry name" value="HAMP"/>
    <property type="match status" value="1"/>
</dbReference>
<dbReference type="SUPFAM" id="SSF55874">
    <property type="entry name" value="ATPase domain of HSP90 chaperone/DNA topoisomerase II/histidine kinase"/>
    <property type="match status" value="1"/>
</dbReference>
<dbReference type="Gene3D" id="3.30.565.10">
    <property type="entry name" value="Histidine kinase-like ATPase, C-terminal domain"/>
    <property type="match status" value="1"/>
</dbReference>
<dbReference type="SUPFAM" id="SSF47384">
    <property type="entry name" value="Homodimeric domain of signal transducing histidine kinase"/>
    <property type="match status" value="1"/>
</dbReference>